<reference evidence="1" key="1">
    <citation type="submission" date="2021-06" db="EMBL/GenBank/DDBJ databases">
        <authorList>
            <person name="Kallberg Y."/>
            <person name="Tangrot J."/>
            <person name="Rosling A."/>
        </authorList>
    </citation>
    <scope>NUCLEOTIDE SEQUENCE</scope>
    <source>
        <strain evidence="1">MA461A</strain>
    </source>
</reference>
<sequence>IVNLTLPDGTRHASQVLEIQGKRAIVQVFEGTSDLLGRIFNGSRKAIDKDPKMYLQMILYINGSLINPYSRIYPEEIIQTDRCANVLPSWSCQKVDKGVFDDHEDNFPILIVAVGVNMELLVSLSKILKRMDLWNVSHYSSNLINDPT</sequence>
<evidence type="ECO:0000313" key="2">
    <source>
        <dbReference type="Proteomes" id="UP000789920"/>
    </source>
</evidence>
<protein>
    <submittedName>
        <fullName evidence="1">27748_t:CDS:1</fullName>
    </submittedName>
</protein>
<feature type="non-terminal residue" evidence="1">
    <location>
        <position position="1"/>
    </location>
</feature>
<evidence type="ECO:0000313" key="1">
    <source>
        <dbReference type="EMBL" id="CAG8762270.1"/>
    </source>
</evidence>
<comment type="caution">
    <text evidence="1">The sequence shown here is derived from an EMBL/GenBank/DDBJ whole genome shotgun (WGS) entry which is preliminary data.</text>
</comment>
<dbReference type="EMBL" id="CAJVQC010036837">
    <property type="protein sequence ID" value="CAG8762270.1"/>
    <property type="molecule type" value="Genomic_DNA"/>
</dbReference>
<proteinExistence type="predicted"/>
<keyword evidence="2" id="KW-1185">Reference proteome</keyword>
<accession>A0ACA9QU56</accession>
<organism evidence="1 2">
    <name type="scientific">Racocetra persica</name>
    <dbReference type="NCBI Taxonomy" id="160502"/>
    <lineage>
        <taxon>Eukaryota</taxon>
        <taxon>Fungi</taxon>
        <taxon>Fungi incertae sedis</taxon>
        <taxon>Mucoromycota</taxon>
        <taxon>Glomeromycotina</taxon>
        <taxon>Glomeromycetes</taxon>
        <taxon>Diversisporales</taxon>
        <taxon>Gigasporaceae</taxon>
        <taxon>Racocetra</taxon>
    </lineage>
</organism>
<dbReference type="Proteomes" id="UP000789920">
    <property type="component" value="Unassembled WGS sequence"/>
</dbReference>
<name>A0ACA9QU56_9GLOM</name>
<feature type="non-terminal residue" evidence="1">
    <location>
        <position position="148"/>
    </location>
</feature>
<gene>
    <name evidence="1" type="ORF">RPERSI_LOCUS15367</name>
</gene>